<organism evidence="1 2">
    <name type="scientific">Dentipellis fragilis</name>
    <dbReference type="NCBI Taxonomy" id="205917"/>
    <lineage>
        <taxon>Eukaryota</taxon>
        <taxon>Fungi</taxon>
        <taxon>Dikarya</taxon>
        <taxon>Basidiomycota</taxon>
        <taxon>Agaricomycotina</taxon>
        <taxon>Agaricomycetes</taxon>
        <taxon>Russulales</taxon>
        <taxon>Hericiaceae</taxon>
        <taxon>Dentipellis</taxon>
    </lineage>
</organism>
<dbReference type="EMBL" id="SEOQ01000492">
    <property type="protein sequence ID" value="TFY61791.1"/>
    <property type="molecule type" value="Genomic_DNA"/>
</dbReference>
<evidence type="ECO:0000313" key="2">
    <source>
        <dbReference type="Proteomes" id="UP000298327"/>
    </source>
</evidence>
<comment type="caution">
    <text evidence="1">The sequence shown here is derived from an EMBL/GenBank/DDBJ whole genome shotgun (WGS) entry which is preliminary data.</text>
</comment>
<protein>
    <submittedName>
        <fullName evidence="1">Uncharacterized protein</fullName>
    </submittedName>
</protein>
<evidence type="ECO:0000313" key="1">
    <source>
        <dbReference type="EMBL" id="TFY61791.1"/>
    </source>
</evidence>
<keyword evidence="2" id="KW-1185">Reference proteome</keyword>
<gene>
    <name evidence="1" type="ORF">EVG20_g6927</name>
</gene>
<name>A0A4Y9YK03_9AGAM</name>
<sequence length="99" mass="10854">MLASRMQHTATGLCLDSTLRQCTPSSEITDGDYSRAQCTHLMIIHRSRWARHHRKRVASLNAETVMSDFHGSGDEAVLGGGHSHASILLHNIALKAANH</sequence>
<reference evidence="1 2" key="1">
    <citation type="submission" date="2019-02" db="EMBL/GenBank/DDBJ databases">
        <title>Genome sequencing of the rare red list fungi Dentipellis fragilis.</title>
        <authorList>
            <person name="Buettner E."/>
            <person name="Kellner H."/>
        </authorList>
    </citation>
    <scope>NUCLEOTIDE SEQUENCE [LARGE SCALE GENOMIC DNA]</scope>
    <source>
        <strain evidence="1 2">DSM 105465</strain>
    </source>
</reference>
<accession>A0A4Y9YK03</accession>
<dbReference type="Proteomes" id="UP000298327">
    <property type="component" value="Unassembled WGS sequence"/>
</dbReference>
<dbReference type="AlphaFoldDB" id="A0A4Y9YK03"/>
<proteinExistence type="predicted"/>